<dbReference type="AlphaFoldDB" id="A0A8X8GAP0"/>
<dbReference type="GO" id="GO:0003824">
    <property type="term" value="F:catalytic activity"/>
    <property type="evidence" value="ECO:0007669"/>
    <property type="project" value="InterPro"/>
</dbReference>
<proteinExistence type="predicted"/>
<comment type="caution">
    <text evidence="1">The sequence shown here is derived from an EMBL/GenBank/DDBJ whole genome shotgun (WGS) entry which is preliminary data.</text>
</comment>
<accession>A0A8X8GAP0</accession>
<evidence type="ECO:0000313" key="2">
    <source>
        <dbReference type="Proteomes" id="UP000887300"/>
    </source>
</evidence>
<dbReference type="Pfam" id="PF06516">
    <property type="entry name" value="NUP"/>
    <property type="match status" value="1"/>
</dbReference>
<dbReference type="PANTHER" id="PTHR38643:SF1">
    <property type="entry name" value="PURINE NUCLEOSIDE PERMEASE C285.05-RELATED"/>
    <property type="match status" value="1"/>
</dbReference>
<dbReference type="InterPro" id="IPR035994">
    <property type="entry name" value="Nucleoside_phosphorylase_sf"/>
</dbReference>
<dbReference type="PANTHER" id="PTHR38643">
    <property type="entry name" value="PURINE NUCLEOSIDE PERMEASE C285.05-RELATED"/>
    <property type="match status" value="1"/>
</dbReference>
<dbReference type="SUPFAM" id="SSF53167">
    <property type="entry name" value="Purine and uridine phosphorylases"/>
    <property type="match status" value="1"/>
</dbReference>
<name>A0A8X8GAP0_ACIFI</name>
<dbReference type="EMBL" id="JABBHS010000433">
    <property type="protein sequence ID" value="MBU2724334.1"/>
    <property type="molecule type" value="Genomic_DNA"/>
</dbReference>
<dbReference type="Gene3D" id="3.40.50.1580">
    <property type="entry name" value="Nucleoside phosphorylase domain"/>
    <property type="match status" value="1"/>
</dbReference>
<dbReference type="Proteomes" id="UP000887300">
    <property type="component" value="Unassembled WGS sequence"/>
</dbReference>
<gene>
    <name evidence="1" type="ORF">HF568_14305</name>
</gene>
<organism evidence="1 2">
    <name type="scientific">Acidithiobacillus ferridurans</name>
    <dbReference type="NCBI Taxonomy" id="1232575"/>
    <lineage>
        <taxon>Bacteria</taxon>
        <taxon>Pseudomonadati</taxon>
        <taxon>Pseudomonadota</taxon>
        <taxon>Acidithiobacillia</taxon>
        <taxon>Acidithiobacillales</taxon>
        <taxon>Acidithiobacillaceae</taxon>
        <taxon>Acidithiobacillus</taxon>
    </lineage>
</organism>
<dbReference type="InterPro" id="IPR009486">
    <property type="entry name" value="Pur_nuclsid_perm"/>
</dbReference>
<dbReference type="GO" id="GO:0055085">
    <property type="term" value="P:transmembrane transport"/>
    <property type="evidence" value="ECO:0007669"/>
    <property type="project" value="InterPro"/>
</dbReference>
<dbReference type="GO" id="GO:0009116">
    <property type="term" value="P:nucleoside metabolic process"/>
    <property type="evidence" value="ECO:0007669"/>
    <property type="project" value="InterPro"/>
</dbReference>
<reference evidence="1" key="1">
    <citation type="journal article" date="2021" name="ISME J.">
        <title>Genomic evolution of the class Acidithiobacillia: deep-branching Proteobacteria living in extreme acidic conditions.</title>
        <authorList>
            <person name="Moya-Beltran A."/>
            <person name="Beard S."/>
            <person name="Rojas-Villalobos C."/>
            <person name="Issotta F."/>
            <person name="Gallardo Y."/>
            <person name="Ulloa R."/>
            <person name="Giaveno A."/>
            <person name="Degli Esposti M."/>
            <person name="Johnson D.B."/>
            <person name="Quatrini R."/>
        </authorList>
    </citation>
    <scope>NUCLEOTIDE SEQUENCE</scope>
    <source>
        <strain evidence="1">DSM 583</strain>
    </source>
</reference>
<evidence type="ECO:0000313" key="1">
    <source>
        <dbReference type="EMBL" id="MBU2724334.1"/>
    </source>
</evidence>
<protein>
    <submittedName>
        <fullName evidence="1">Purine nucleoside permease</fullName>
    </submittedName>
</protein>
<sequence>MKNSSGRNLVKKYTVWKHIMLCGAAGFSLTVPLAYAQAIPAAAKMRPQVIVLTAFPPEWQAWTVQKSFQHQVLHVPGLITPLICDSKGVCVTETGEGEINAAVTVTSLVKDTALDVKKTIFIRSGIAGGVDEENSALGSVYINNWIISWAFGHHYLSDKKQLAWSPPGCTDYAVPGHCENYTRNIMENLAYKINPALLNMAVNASAHVALDNSVEAKKLDKIFGISAAPKVMVGATITGNDFWIGKENQAIAEQIVHLYTHGKTTYTNTAMEDLGDVAALSRFGLADHYLSIRGISDVDVPPPGKTEEEIWKTGDLYASALAERNAVIVTEAVIARVLQDAA</sequence>